<reference evidence="5 6" key="1">
    <citation type="journal article" date="2012" name="PLoS Pathog.">
        <title>Diverse lifestyles and strategies of plant pathogenesis encoded in the genomes of eighteen Dothideomycetes fungi.</title>
        <authorList>
            <person name="Ohm R.A."/>
            <person name="Feau N."/>
            <person name="Henrissat B."/>
            <person name="Schoch C.L."/>
            <person name="Horwitz B.A."/>
            <person name="Barry K.W."/>
            <person name="Condon B.J."/>
            <person name="Copeland A.C."/>
            <person name="Dhillon B."/>
            <person name="Glaser F."/>
            <person name="Hesse C.N."/>
            <person name="Kosti I."/>
            <person name="LaButti K."/>
            <person name="Lindquist E.A."/>
            <person name="Lucas S."/>
            <person name="Salamov A.A."/>
            <person name="Bradshaw R.E."/>
            <person name="Ciuffetti L."/>
            <person name="Hamelin R.C."/>
            <person name="Kema G.H.J."/>
            <person name="Lawrence C."/>
            <person name="Scott J.A."/>
            <person name="Spatafora J.W."/>
            <person name="Turgeon B.G."/>
            <person name="de Wit P.J.G.M."/>
            <person name="Zhong S."/>
            <person name="Goodwin S.B."/>
            <person name="Grigoriev I.V."/>
        </authorList>
    </citation>
    <scope>NUCLEOTIDE SEQUENCE [LARGE SCALE GENOMIC DNA]</scope>
    <source>
        <strain evidence="6">28A</strain>
    </source>
</reference>
<evidence type="ECO:0008006" key="7">
    <source>
        <dbReference type="Google" id="ProtNLM"/>
    </source>
</evidence>
<dbReference type="GeneID" id="19395135"/>
<evidence type="ECO:0000259" key="3">
    <source>
        <dbReference type="Pfam" id="PF12955"/>
    </source>
</evidence>
<dbReference type="OrthoDB" id="5583277at2759"/>
<dbReference type="PANTHER" id="PTHR36853:SF1">
    <property type="entry name" value="DUF3844 DOMAIN-CONTAINING PROTEIN"/>
    <property type="match status" value="1"/>
</dbReference>
<feature type="chain" id="PRO_5004354213" description="DUF3844 domain-containing protein" evidence="2">
    <location>
        <begin position="19"/>
        <end position="399"/>
    </location>
</feature>
<proteinExistence type="predicted"/>
<dbReference type="RefSeq" id="XP_008023591.1">
    <property type="nucleotide sequence ID" value="XM_008025400.1"/>
</dbReference>
<dbReference type="Pfam" id="PF12955">
    <property type="entry name" value="Vps3844_C"/>
    <property type="match status" value="1"/>
</dbReference>
<dbReference type="AlphaFoldDB" id="R0KIB4"/>
<organism evidence="5 6">
    <name type="scientific">Exserohilum turcicum (strain 28A)</name>
    <name type="common">Northern leaf blight fungus</name>
    <name type="synonym">Setosphaeria turcica</name>
    <dbReference type="NCBI Taxonomy" id="671987"/>
    <lineage>
        <taxon>Eukaryota</taxon>
        <taxon>Fungi</taxon>
        <taxon>Dikarya</taxon>
        <taxon>Ascomycota</taxon>
        <taxon>Pezizomycotina</taxon>
        <taxon>Dothideomycetes</taxon>
        <taxon>Pleosporomycetidae</taxon>
        <taxon>Pleosporales</taxon>
        <taxon>Pleosporineae</taxon>
        <taxon>Pleosporaceae</taxon>
        <taxon>Exserohilum</taxon>
    </lineage>
</organism>
<keyword evidence="1" id="KW-0472">Membrane</keyword>
<dbReference type="InterPro" id="IPR049205">
    <property type="entry name" value="Vps3844_N"/>
</dbReference>
<accession>R0KIB4</accession>
<dbReference type="eggNOG" id="ENOG502S64Q">
    <property type="taxonomic scope" value="Eukaryota"/>
</dbReference>
<evidence type="ECO:0000313" key="6">
    <source>
        <dbReference type="Proteomes" id="UP000016935"/>
    </source>
</evidence>
<evidence type="ECO:0000256" key="2">
    <source>
        <dbReference type="SAM" id="SignalP"/>
    </source>
</evidence>
<dbReference type="Pfam" id="PF21656">
    <property type="entry name" value="DUF6859"/>
    <property type="match status" value="1"/>
</dbReference>
<dbReference type="InterPro" id="IPR053065">
    <property type="entry name" value="Archenteron_Induction-Rel"/>
</dbReference>
<evidence type="ECO:0000259" key="4">
    <source>
        <dbReference type="Pfam" id="PF21656"/>
    </source>
</evidence>
<dbReference type="Proteomes" id="UP000016935">
    <property type="component" value="Unassembled WGS sequence"/>
</dbReference>
<dbReference type="PANTHER" id="PTHR36853">
    <property type="entry name" value="EXPRESSED PROTEIN"/>
    <property type="match status" value="1"/>
</dbReference>
<gene>
    <name evidence="5" type="ORF">SETTUDRAFT_105924</name>
</gene>
<protein>
    <recommendedName>
        <fullName evidence="7">DUF3844 domain-containing protein</fullName>
    </recommendedName>
</protein>
<evidence type="ECO:0000256" key="1">
    <source>
        <dbReference type="SAM" id="Phobius"/>
    </source>
</evidence>
<dbReference type="GO" id="GO:0005783">
    <property type="term" value="C:endoplasmic reticulum"/>
    <property type="evidence" value="ECO:0007669"/>
    <property type="project" value="TreeGrafter"/>
</dbReference>
<dbReference type="HOGENOM" id="CLU_054960_0_0_1"/>
<keyword evidence="1" id="KW-0812">Transmembrane</keyword>
<feature type="transmembrane region" description="Helical" evidence="1">
    <location>
        <begin position="355"/>
        <end position="377"/>
    </location>
</feature>
<reference evidence="5 6" key="2">
    <citation type="journal article" date="2013" name="PLoS Genet.">
        <title>Comparative genome structure, secondary metabolite, and effector coding capacity across Cochliobolus pathogens.</title>
        <authorList>
            <person name="Condon B.J."/>
            <person name="Leng Y."/>
            <person name="Wu D."/>
            <person name="Bushley K.E."/>
            <person name="Ohm R.A."/>
            <person name="Otillar R."/>
            <person name="Martin J."/>
            <person name="Schackwitz W."/>
            <person name="Grimwood J."/>
            <person name="MohdZainudin N."/>
            <person name="Xue C."/>
            <person name="Wang R."/>
            <person name="Manning V.A."/>
            <person name="Dhillon B."/>
            <person name="Tu Z.J."/>
            <person name="Steffenson B.J."/>
            <person name="Salamov A."/>
            <person name="Sun H."/>
            <person name="Lowry S."/>
            <person name="LaButti K."/>
            <person name="Han J."/>
            <person name="Copeland A."/>
            <person name="Lindquist E."/>
            <person name="Barry K."/>
            <person name="Schmutz J."/>
            <person name="Baker S.E."/>
            <person name="Ciuffetti L.M."/>
            <person name="Grigoriev I.V."/>
            <person name="Zhong S."/>
            <person name="Turgeon B.G."/>
        </authorList>
    </citation>
    <scope>NUCLEOTIDE SEQUENCE [LARGE SCALE GENOMIC DNA]</scope>
    <source>
        <strain evidence="6">28A</strain>
    </source>
</reference>
<dbReference type="EMBL" id="KB908526">
    <property type="protein sequence ID" value="EOA88964.1"/>
    <property type="molecule type" value="Genomic_DNA"/>
</dbReference>
<keyword evidence="2" id="KW-0732">Signal</keyword>
<dbReference type="STRING" id="671987.R0KIB4"/>
<keyword evidence="1" id="KW-1133">Transmembrane helix</keyword>
<evidence type="ECO:0000313" key="5">
    <source>
        <dbReference type="EMBL" id="EOA88964.1"/>
    </source>
</evidence>
<feature type="signal peptide" evidence="2">
    <location>
        <begin position="1"/>
        <end position="18"/>
    </location>
</feature>
<feature type="domain" description="Vacuolar sorting protein Vps3844 C-terminal" evidence="3">
    <location>
        <begin position="276"/>
        <end position="390"/>
    </location>
</feature>
<name>R0KIB4_EXST2</name>
<keyword evidence="6" id="KW-1185">Reference proteome</keyword>
<sequence length="399" mass="42924">MKLSGAFVASSLSCAVLAARPTVSPETARLIIAQRLGLSRFHSLEHADAETLQHINTYGGRRQPLFGAHDDAASRAHLLIWAEDADQKEPTVIINDASDRTLDFAISAAPLAADNERLLRDFAVQAQSLPEHPDPQQRTYKSNFEIEAALPPKSKPETHNGYLNVWRTDKSSNMTPEELAQVLTKVNNKARDSGFSTTIVMMPRSASSKSKRAANPWGTYDLPAMEARRQNPEAVLSSQAVPATSKAPSLEDFPVVTEANGNKNAKGPVRGILPACFSSMSACQSQTHNCSSHGECTLLHKGRGSGSNQETIDCYGCACKPTVEHVGEDKGMESKRKVTYWGGPACQKKDISVQFWLFVGSGVILAFLVSAGIGMLYSMGSEELPSVIGAGVSGPSARK</sequence>
<feature type="domain" description="Vacuolar sorting protein Vps3844 N-terminal" evidence="4">
    <location>
        <begin position="21"/>
        <end position="124"/>
    </location>
</feature>
<dbReference type="InterPro" id="IPR024382">
    <property type="entry name" value="Vps3844_C"/>
</dbReference>